<dbReference type="RefSeq" id="WP_142834978.1">
    <property type="nucleotide sequence ID" value="NZ_VFSV01000019.1"/>
</dbReference>
<dbReference type="InterPro" id="IPR007730">
    <property type="entry name" value="SPOR-like_dom"/>
</dbReference>
<dbReference type="GO" id="GO:0042834">
    <property type="term" value="F:peptidoglycan binding"/>
    <property type="evidence" value="ECO:0007669"/>
    <property type="project" value="InterPro"/>
</dbReference>
<keyword evidence="2" id="KW-0472">Membrane</keyword>
<organism evidence="4 5">
    <name type="scientific">Palleronia caenipelagi</name>
    <dbReference type="NCBI Taxonomy" id="2489174"/>
    <lineage>
        <taxon>Bacteria</taxon>
        <taxon>Pseudomonadati</taxon>
        <taxon>Pseudomonadota</taxon>
        <taxon>Alphaproteobacteria</taxon>
        <taxon>Rhodobacterales</taxon>
        <taxon>Roseobacteraceae</taxon>
        <taxon>Palleronia</taxon>
    </lineage>
</organism>
<name>A0A547PXJ6_9RHOB</name>
<sequence length="325" mass="34030">MANYTYDDFGPEAPFSDGEDGHTRKLVNLAGAAMSMALIAGMGIWGYKLLVRDVTGIPVIEALDGQFRNAPEDPGGMTAPHQGLQVNEIAAVGSASEAANEVRLAPEDGILDPEDAPWGEVVEQAQKAGENASMSVDDPALAEEAPEAGQGTTLFSEIVEDIPEDALATDRAVAEALSSDLTFIDDAPAEETGAVTGSVQRPSPRPARLRQTASAPAAAVAVATPEPVAAATSGEVDIASLSSGTRLVQLGAYASPEIVRSEWQRISSKYPDFFAGKQLAMQRTTSGGKTYYRLRVAGFDDLADSRRFCSALTSKGNDCIPVAVQ</sequence>
<evidence type="ECO:0000313" key="5">
    <source>
        <dbReference type="Proteomes" id="UP000318590"/>
    </source>
</evidence>
<accession>A0A547PXJ6</accession>
<dbReference type="Pfam" id="PF05036">
    <property type="entry name" value="SPOR"/>
    <property type="match status" value="1"/>
</dbReference>
<evidence type="ECO:0000256" key="2">
    <source>
        <dbReference type="SAM" id="Phobius"/>
    </source>
</evidence>
<dbReference type="OrthoDB" id="8479416at2"/>
<feature type="domain" description="SPOR" evidence="3">
    <location>
        <begin position="240"/>
        <end position="325"/>
    </location>
</feature>
<dbReference type="EMBL" id="VFSV01000019">
    <property type="protein sequence ID" value="TRD18883.1"/>
    <property type="molecule type" value="Genomic_DNA"/>
</dbReference>
<evidence type="ECO:0000256" key="1">
    <source>
        <dbReference type="SAM" id="MobiDB-lite"/>
    </source>
</evidence>
<dbReference type="Gene3D" id="3.30.70.1070">
    <property type="entry name" value="Sporulation related repeat"/>
    <property type="match status" value="1"/>
</dbReference>
<protein>
    <submittedName>
        <fullName evidence="4">SPOR domain-containing protein</fullName>
    </submittedName>
</protein>
<keyword evidence="2" id="KW-0812">Transmembrane</keyword>
<feature type="transmembrane region" description="Helical" evidence="2">
    <location>
        <begin position="26"/>
        <end position="47"/>
    </location>
</feature>
<dbReference type="PROSITE" id="PS51724">
    <property type="entry name" value="SPOR"/>
    <property type="match status" value="1"/>
</dbReference>
<dbReference type="InterPro" id="IPR036680">
    <property type="entry name" value="SPOR-like_sf"/>
</dbReference>
<gene>
    <name evidence="4" type="ORF">FEV53_11675</name>
</gene>
<keyword evidence="2" id="KW-1133">Transmembrane helix</keyword>
<evidence type="ECO:0000259" key="3">
    <source>
        <dbReference type="PROSITE" id="PS51724"/>
    </source>
</evidence>
<dbReference type="AlphaFoldDB" id="A0A547PXJ6"/>
<reference evidence="4 5" key="1">
    <citation type="submission" date="2019-06" db="EMBL/GenBank/DDBJ databases">
        <title>Paenimaribius caenipelagi gen. nov., sp. nov., isolated from a tidal flat.</title>
        <authorList>
            <person name="Yoon J.-H."/>
        </authorList>
    </citation>
    <scope>NUCLEOTIDE SEQUENCE [LARGE SCALE GENOMIC DNA]</scope>
    <source>
        <strain evidence="4 5">JBTF-M29</strain>
    </source>
</reference>
<evidence type="ECO:0000313" key="4">
    <source>
        <dbReference type="EMBL" id="TRD18883.1"/>
    </source>
</evidence>
<keyword evidence="5" id="KW-1185">Reference proteome</keyword>
<comment type="caution">
    <text evidence="4">The sequence shown here is derived from an EMBL/GenBank/DDBJ whole genome shotgun (WGS) entry which is preliminary data.</text>
</comment>
<feature type="region of interest" description="Disordered" evidence="1">
    <location>
        <begin position="1"/>
        <end position="20"/>
    </location>
</feature>
<dbReference type="Proteomes" id="UP000318590">
    <property type="component" value="Unassembled WGS sequence"/>
</dbReference>
<proteinExistence type="predicted"/>